<dbReference type="Proteomes" id="UP001642484">
    <property type="component" value="Unassembled WGS sequence"/>
</dbReference>
<gene>
    <name evidence="1" type="ORF">CCMP2556_LOCUS18314</name>
</gene>
<evidence type="ECO:0000313" key="1">
    <source>
        <dbReference type="EMBL" id="CAK9031510.1"/>
    </source>
</evidence>
<proteinExistence type="predicted"/>
<evidence type="ECO:0000313" key="2">
    <source>
        <dbReference type="Proteomes" id="UP001642484"/>
    </source>
</evidence>
<name>A0ABP0KXA5_9DINO</name>
<sequence>MCDVPNVVQSFSKSFLSAGIIDYHCDPSCCRIHHAPSWWCANMNHYHDSWSTFVHTWHGLLSRFFSSNPELSGPRAVILVFFEIFEKEFLRSFLLLHSSGTEKNQIRNHHLSLGHHRSTCRVAPELPELPGETALERLEAALGPQARLLATSAEALLPCLEERLKNALMKELQHLLGRTSGALPSEKELRSIGAMPVCV</sequence>
<keyword evidence="2" id="KW-1185">Reference proteome</keyword>
<comment type="caution">
    <text evidence="1">The sequence shown here is derived from an EMBL/GenBank/DDBJ whole genome shotgun (WGS) entry which is preliminary data.</text>
</comment>
<organism evidence="1 2">
    <name type="scientific">Durusdinium trenchii</name>
    <dbReference type="NCBI Taxonomy" id="1381693"/>
    <lineage>
        <taxon>Eukaryota</taxon>
        <taxon>Sar</taxon>
        <taxon>Alveolata</taxon>
        <taxon>Dinophyceae</taxon>
        <taxon>Suessiales</taxon>
        <taxon>Symbiodiniaceae</taxon>
        <taxon>Durusdinium</taxon>
    </lineage>
</organism>
<protein>
    <submittedName>
        <fullName evidence="1">Uncharacterized protein</fullName>
    </submittedName>
</protein>
<accession>A0ABP0KXA5</accession>
<reference evidence="1 2" key="1">
    <citation type="submission" date="2024-02" db="EMBL/GenBank/DDBJ databases">
        <authorList>
            <person name="Chen Y."/>
            <person name="Shah S."/>
            <person name="Dougan E. K."/>
            <person name="Thang M."/>
            <person name="Chan C."/>
        </authorList>
    </citation>
    <scope>NUCLEOTIDE SEQUENCE [LARGE SCALE GENOMIC DNA]</scope>
</reference>
<dbReference type="EMBL" id="CAXAMN010010335">
    <property type="protein sequence ID" value="CAK9031510.1"/>
    <property type="molecule type" value="Genomic_DNA"/>
</dbReference>